<dbReference type="CDD" id="cd14798">
    <property type="entry name" value="RX-CC_like"/>
    <property type="match status" value="1"/>
</dbReference>
<sequence>MGEMFLLGIAKSVVEKIVDLSVDEVRLVYNVKTDLKKLEDTMISIKDKLLDAERQQHHNENLRHCMWKLRDIFYDAEDVIDDFKCEALRKQDAINHRNTNSSKQLQIRGCPNLSVLPAWLPNLTSLQKLEIIKCENLSALPEGVDRLTNLSELAIDGCPELSKRYRQNGGEDWHKIAHIQKVVIKDED</sequence>
<gene>
    <name evidence="8" type="ORF">ES288_D13G246300v1</name>
</gene>
<reference evidence="8 9" key="1">
    <citation type="submission" date="2019-06" db="EMBL/GenBank/DDBJ databases">
        <title>WGS assembly of Gossypium darwinii.</title>
        <authorList>
            <person name="Chen Z.J."/>
            <person name="Sreedasyam A."/>
            <person name="Ando A."/>
            <person name="Song Q."/>
            <person name="De L."/>
            <person name="Hulse-Kemp A."/>
            <person name="Ding M."/>
            <person name="Ye W."/>
            <person name="Kirkbride R."/>
            <person name="Jenkins J."/>
            <person name="Plott C."/>
            <person name="Lovell J."/>
            <person name="Lin Y.-M."/>
            <person name="Vaughn R."/>
            <person name="Liu B."/>
            <person name="Li W."/>
            <person name="Simpson S."/>
            <person name="Scheffler B."/>
            <person name="Saski C."/>
            <person name="Grover C."/>
            <person name="Hu G."/>
            <person name="Conover J."/>
            <person name="Carlson J."/>
            <person name="Shu S."/>
            <person name="Boston L."/>
            <person name="Williams M."/>
            <person name="Peterson D."/>
            <person name="Mcgee K."/>
            <person name="Jones D."/>
            <person name="Wendel J."/>
            <person name="Stelly D."/>
            <person name="Grimwood J."/>
            <person name="Schmutz J."/>
        </authorList>
    </citation>
    <scope>NUCLEOTIDE SEQUENCE [LARGE SCALE GENOMIC DNA]</scope>
    <source>
        <strain evidence="8">1808015.09</strain>
    </source>
</reference>
<evidence type="ECO:0000256" key="1">
    <source>
        <dbReference type="ARBA" id="ARBA00022614"/>
    </source>
</evidence>
<dbReference type="InterPro" id="IPR056789">
    <property type="entry name" value="LRR_R13L1-DRL21"/>
</dbReference>
<evidence type="ECO:0000256" key="3">
    <source>
        <dbReference type="ARBA" id="ARBA00022741"/>
    </source>
</evidence>
<dbReference type="EMBL" id="CM017713">
    <property type="protein sequence ID" value="TYG38717.1"/>
    <property type="molecule type" value="Genomic_DNA"/>
</dbReference>
<evidence type="ECO:0000313" key="8">
    <source>
        <dbReference type="EMBL" id="TYG38717.1"/>
    </source>
</evidence>
<dbReference type="SUPFAM" id="SSF52047">
    <property type="entry name" value="RNI-like"/>
    <property type="match status" value="1"/>
</dbReference>
<name>A0A5D2A1G8_GOSDA</name>
<evidence type="ECO:0000256" key="5">
    <source>
        <dbReference type="ARBA" id="ARBA00022840"/>
    </source>
</evidence>
<keyword evidence="5" id="KW-0067">ATP-binding</keyword>
<keyword evidence="2" id="KW-0677">Repeat</keyword>
<evidence type="ECO:0000256" key="2">
    <source>
        <dbReference type="ARBA" id="ARBA00022737"/>
    </source>
</evidence>
<protein>
    <submittedName>
        <fullName evidence="8">Uncharacterized protein</fullName>
    </submittedName>
</protein>
<feature type="domain" description="Disease resistance N-terminal" evidence="6">
    <location>
        <begin position="11"/>
        <end position="97"/>
    </location>
</feature>
<evidence type="ECO:0000313" key="9">
    <source>
        <dbReference type="Proteomes" id="UP000323506"/>
    </source>
</evidence>
<dbReference type="PANTHER" id="PTHR36766">
    <property type="entry name" value="PLANT BROAD-SPECTRUM MILDEW RESISTANCE PROTEIN RPW8"/>
    <property type="match status" value="1"/>
</dbReference>
<keyword evidence="1" id="KW-0433">Leucine-rich repeat</keyword>
<dbReference type="AlphaFoldDB" id="A0A5D2A1G8"/>
<evidence type="ECO:0000259" key="7">
    <source>
        <dbReference type="Pfam" id="PF25019"/>
    </source>
</evidence>
<feature type="domain" description="R13L1/DRL21-like LRR repeat region" evidence="7">
    <location>
        <begin position="103"/>
        <end position="158"/>
    </location>
</feature>
<dbReference type="InterPro" id="IPR038005">
    <property type="entry name" value="RX-like_CC"/>
</dbReference>
<evidence type="ECO:0000256" key="4">
    <source>
        <dbReference type="ARBA" id="ARBA00022821"/>
    </source>
</evidence>
<dbReference type="Proteomes" id="UP000323506">
    <property type="component" value="Chromosome D13"/>
</dbReference>
<dbReference type="Pfam" id="PF25019">
    <property type="entry name" value="LRR_R13L1-DRL21"/>
    <property type="match status" value="1"/>
</dbReference>
<accession>A0A5D2A1G8</accession>
<keyword evidence="9" id="KW-1185">Reference proteome</keyword>
<proteinExistence type="predicted"/>
<dbReference type="InterPro" id="IPR041118">
    <property type="entry name" value="Rx_N"/>
</dbReference>
<dbReference type="GO" id="GO:0005524">
    <property type="term" value="F:ATP binding"/>
    <property type="evidence" value="ECO:0007669"/>
    <property type="project" value="UniProtKB-KW"/>
</dbReference>
<dbReference type="Pfam" id="PF18052">
    <property type="entry name" value="Rx_N"/>
    <property type="match status" value="1"/>
</dbReference>
<evidence type="ECO:0000259" key="6">
    <source>
        <dbReference type="Pfam" id="PF18052"/>
    </source>
</evidence>
<keyword evidence="3" id="KW-0547">Nucleotide-binding</keyword>
<dbReference type="Gene3D" id="1.20.5.4130">
    <property type="match status" value="1"/>
</dbReference>
<keyword evidence="4" id="KW-0611">Plant defense</keyword>
<dbReference type="GO" id="GO:0006952">
    <property type="term" value="P:defense response"/>
    <property type="evidence" value="ECO:0007669"/>
    <property type="project" value="UniProtKB-KW"/>
</dbReference>
<dbReference type="PANTHER" id="PTHR36766:SF67">
    <property type="entry name" value="DISEASE RESISTANCE PROTEIN RGA3"/>
    <property type="match status" value="1"/>
</dbReference>
<organism evidence="8 9">
    <name type="scientific">Gossypium darwinii</name>
    <name type="common">Darwin's cotton</name>
    <name type="synonym">Gossypium barbadense var. darwinii</name>
    <dbReference type="NCBI Taxonomy" id="34276"/>
    <lineage>
        <taxon>Eukaryota</taxon>
        <taxon>Viridiplantae</taxon>
        <taxon>Streptophyta</taxon>
        <taxon>Embryophyta</taxon>
        <taxon>Tracheophyta</taxon>
        <taxon>Spermatophyta</taxon>
        <taxon>Magnoliopsida</taxon>
        <taxon>eudicotyledons</taxon>
        <taxon>Gunneridae</taxon>
        <taxon>Pentapetalae</taxon>
        <taxon>rosids</taxon>
        <taxon>malvids</taxon>
        <taxon>Malvales</taxon>
        <taxon>Malvaceae</taxon>
        <taxon>Malvoideae</taxon>
        <taxon>Gossypium</taxon>
    </lineage>
</organism>